<dbReference type="PANTHER" id="PTHR46609:SF8">
    <property type="entry name" value="YQAJ VIRAL RECOMBINASE DOMAIN-CONTAINING PROTEIN"/>
    <property type="match status" value="1"/>
</dbReference>
<evidence type="ECO:0000313" key="5">
    <source>
        <dbReference type="Proteomes" id="UP001231518"/>
    </source>
</evidence>
<evidence type="ECO:0000259" key="2">
    <source>
        <dbReference type="Pfam" id="PF09588"/>
    </source>
</evidence>
<sequence>MGNKDNKRYVQKRKKVERLKNIARTMREAKQKKNEDKFECHPEQGKLLETPCQLHNLVSVPANYEDKSDRSNESKRHGNSSPSSSLVHEPLLSNTDRDKNNISTNTISNNNSNAIEVQETLIDSHKNGNCPYEVQSYGENVCSVLTGRRIIDIQNFLDKLKVVADHKSLFNCGLSSIQLLSEHQNGLFSRLNLQCMMCNKKFQIEATEQNVNKDAVAGILASGGGHAQLKQFTAAVDLPEIKEKNFLKLQDQVADDWEYTAWAEMKKAAEIEREAALNEGRVNKDGIAVIDVIVDGCWCRRSYQTNYAANSGCAAIIGRRTGKVLYMAVKNKYCCICQKSGNAIKDHVCYKNYDGPSTGMEATIIAEGFKKSIEMHNIIYGRFIADGDSSTYTKIIESRPYANITVEKINCRNHILRRFCNNMQKLVTDTRYPIKDRKLVSKVKILSARKYICDAIRINKPDKNCHNLHHDINNSVYHAFGKHSKCKKDICSHTDDNITQFDASSLWQRIKMLAANVASHSRSLIEDVDSNVVEQFNGVVAKLVGGKRINYSQRRGYQTRCAGAVISFNTGKLLSTVHRSTQNNTPRKALKKYEETICKKRERNRLAQRKKKRHFAKFQPSDRNYGENAEQPDMDPTTFEMAKKTFLKNLEKTEEERAHITKQTILQSECGEWLELRRNLLTASNFGKVIKRRKTNSCRNIVKNMLYGAPIDHVSSIQHGRQHEAVALEQLSNLKNIKIDKCGLFIDEVLPFLGATPDGITNDMVVEIKCPIAPFKMGIDAAIDQKKVHFWKKNQNGEINVCKKSDWYYQAQGQMHIARKTKCLFAVWYGNNKFKIEVLEKDDEFWRKEMEPKLVSFYMDCLLPELVDPIYPKKKMIRDPEYVRKRTVQNENSLGTANIISDEPVSKSRRLDFSKF</sequence>
<proteinExistence type="predicted"/>
<dbReference type="CDD" id="cd22343">
    <property type="entry name" value="PDDEXK_lambda_exonuclease-like"/>
    <property type="match status" value="1"/>
</dbReference>
<dbReference type="Gene3D" id="3.90.320.10">
    <property type="match status" value="1"/>
</dbReference>
<name>A0AAD7YA12_MYTSE</name>
<dbReference type="EMBL" id="JARGEI010000027">
    <property type="protein sequence ID" value="KAJ8707725.1"/>
    <property type="molecule type" value="Genomic_DNA"/>
</dbReference>
<feature type="domain" description="YqaJ viral recombinase" evidence="2">
    <location>
        <begin position="672"/>
        <end position="818"/>
    </location>
</feature>
<evidence type="ECO:0008006" key="6">
    <source>
        <dbReference type="Google" id="ProtNLM"/>
    </source>
</evidence>
<gene>
    <name evidence="4" type="ORF">PYW07_011402</name>
</gene>
<comment type="caution">
    <text evidence="4">The sequence shown here is derived from an EMBL/GenBank/DDBJ whole genome shotgun (WGS) entry which is preliminary data.</text>
</comment>
<dbReference type="PANTHER" id="PTHR46609">
    <property type="entry name" value="EXONUCLEASE, PHAGE-TYPE/RECB, C-TERMINAL DOMAIN-CONTAINING PROTEIN"/>
    <property type="match status" value="1"/>
</dbReference>
<dbReference type="AlphaFoldDB" id="A0AAD7YA12"/>
<feature type="region of interest" description="Disordered" evidence="1">
    <location>
        <begin position="1"/>
        <end position="21"/>
    </location>
</feature>
<feature type="compositionally biased region" description="Basic and acidic residues" evidence="1">
    <location>
        <begin position="65"/>
        <end position="76"/>
    </location>
</feature>
<accession>A0AAD7YA12</accession>
<dbReference type="SUPFAM" id="SSF52980">
    <property type="entry name" value="Restriction endonuclease-like"/>
    <property type="match status" value="1"/>
</dbReference>
<feature type="compositionally biased region" description="Low complexity" evidence="1">
    <location>
        <begin position="101"/>
        <end position="110"/>
    </location>
</feature>
<dbReference type="InterPro" id="IPR019080">
    <property type="entry name" value="YqaJ_viral_recombinase"/>
</dbReference>
<dbReference type="InterPro" id="IPR011604">
    <property type="entry name" value="PDDEXK-like_dom_sf"/>
</dbReference>
<organism evidence="4 5">
    <name type="scientific">Mythimna separata</name>
    <name type="common">Oriental armyworm</name>
    <name type="synonym">Pseudaletia separata</name>
    <dbReference type="NCBI Taxonomy" id="271217"/>
    <lineage>
        <taxon>Eukaryota</taxon>
        <taxon>Metazoa</taxon>
        <taxon>Ecdysozoa</taxon>
        <taxon>Arthropoda</taxon>
        <taxon>Hexapoda</taxon>
        <taxon>Insecta</taxon>
        <taxon>Pterygota</taxon>
        <taxon>Neoptera</taxon>
        <taxon>Endopterygota</taxon>
        <taxon>Lepidoptera</taxon>
        <taxon>Glossata</taxon>
        <taxon>Ditrysia</taxon>
        <taxon>Noctuoidea</taxon>
        <taxon>Noctuidae</taxon>
        <taxon>Noctuinae</taxon>
        <taxon>Hadenini</taxon>
        <taxon>Mythimna</taxon>
    </lineage>
</organism>
<protein>
    <recommendedName>
        <fullName evidence="6">YqaJ viral recombinase domain-containing protein</fullName>
    </recommendedName>
</protein>
<reference evidence="4" key="1">
    <citation type="submission" date="2023-03" db="EMBL/GenBank/DDBJ databases">
        <title>Chromosome-level genomes of two armyworms, Mythimna separata and Mythimna loreyi, provide insights into the biosynthesis and reception of sex pheromones.</title>
        <authorList>
            <person name="Zhao H."/>
        </authorList>
    </citation>
    <scope>NUCLEOTIDE SEQUENCE</scope>
    <source>
        <strain evidence="4">BeijingLab</strain>
        <tissue evidence="4">Pupa</tissue>
    </source>
</reference>
<feature type="domain" description="Mutator-like transposase" evidence="3">
    <location>
        <begin position="147"/>
        <end position="491"/>
    </location>
</feature>
<dbReference type="Proteomes" id="UP001231518">
    <property type="component" value="Chromosome 28"/>
</dbReference>
<dbReference type="Pfam" id="PF09588">
    <property type="entry name" value="YqaJ"/>
    <property type="match status" value="1"/>
</dbReference>
<evidence type="ECO:0000313" key="4">
    <source>
        <dbReference type="EMBL" id="KAJ8707725.1"/>
    </source>
</evidence>
<dbReference type="Pfam" id="PF20700">
    <property type="entry name" value="Mutator"/>
    <property type="match status" value="1"/>
</dbReference>
<dbReference type="GO" id="GO:0006281">
    <property type="term" value="P:DNA repair"/>
    <property type="evidence" value="ECO:0007669"/>
    <property type="project" value="UniProtKB-ARBA"/>
</dbReference>
<dbReference type="InterPro" id="IPR051703">
    <property type="entry name" value="NF-kappa-B_Signaling_Reg"/>
</dbReference>
<dbReference type="InterPro" id="IPR011335">
    <property type="entry name" value="Restrct_endonuc-II-like"/>
</dbReference>
<feature type="region of interest" description="Disordered" evidence="1">
    <location>
        <begin position="65"/>
        <end position="110"/>
    </location>
</feature>
<keyword evidence="5" id="KW-1185">Reference proteome</keyword>
<dbReference type="InterPro" id="IPR049012">
    <property type="entry name" value="Mutator_transp_dom"/>
</dbReference>
<evidence type="ECO:0000259" key="3">
    <source>
        <dbReference type="Pfam" id="PF20700"/>
    </source>
</evidence>
<evidence type="ECO:0000256" key="1">
    <source>
        <dbReference type="SAM" id="MobiDB-lite"/>
    </source>
</evidence>